<protein>
    <submittedName>
        <fullName evidence="1">Uncharacterized protein</fullName>
    </submittedName>
</protein>
<accession>A0A1V4JMX2</accession>
<comment type="caution">
    <text evidence="1">The sequence shown here is derived from an EMBL/GenBank/DDBJ whole genome shotgun (WGS) entry which is preliminary data.</text>
</comment>
<name>A0A1V4JMX2_PATFA</name>
<dbReference type="AlphaFoldDB" id="A0A1V4JMX2"/>
<keyword evidence="2" id="KW-1185">Reference proteome</keyword>
<proteinExistence type="predicted"/>
<organism evidence="1 2">
    <name type="scientific">Patagioenas fasciata monilis</name>
    <dbReference type="NCBI Taxonomy" id="372326"/>
    <lineage>
        <taxon>Eukaryota</taxon>
        <taxon>Metazoa</taxon>
        <taxon>Chordata</taxon>
        <taxon>Craniata</taxon>
        <taxon>Vertebrata</taxon>
        <taxon>Euteleostomi</taxon>
        <taxon>Archelosauria</taxon>
        <taxon>Archosauria</taxon>
        <taxon>Dinosauria</taxon>
        <taxon>Saurischia</taxon>
        <taxon>Theropoda</taxon>
        <taxon>Coelurosauria</taxon>
        <taxon>Aves</taxon>
        <taxon>Neognathae</taxon>
        <taxon>Neoaves</taxon>
        <taxon>Columbimorphae</taxon>
        <taxon>Columbiformes</taxon>
        <taxon>Columbidae</taxon>
        <taxon>Patagioenas</taxon>
    </lineage>
</organism>
<gene>
    <name evidence="1" type="ORF">AV530_005869</name>
</gene>
<dbReference type="Proteomes" id="UP000190648">
    <property type="component" value="Unassembled WGS sequence"/>
</dbReference>
<evidence type="ECO:0000313" key="2">
    <source>
        <dbReference type="Proteomes" id="UP000190648"/>
    </source>
</evidence>
<reference evidence="1 2" key="1">
    <citation type="submission" date="2016-02" db="EMBL/GenBank/DDBJ databases">
        <title>Band-tailed pigeon sequencing and assembly.</title>
        <authorList>
            <person name="Soares A.E."/>
            <person name="Novak B.J."/>
            <person name="Rice E.S."/>
            <person name="O'Connell B."/>
            <person name="Chang D."/>
            <person name="Weber S."/>
            <person name="Shapiro B."/>
        </authorList>
    </citation>
    <scope>NUCLEOTIDE SEQUENCE [LARGE SCALE GENOMIC DNA]</scope>
    <source>
        <strain evidence="1">BTP2013</strain>
        <tissue evidence="1">Blood</tissue>
    </source>
</reference>
<evidence type="ECO:0000313" key="1">
    <source>
        <dbReference type="EMBL" id="OPJ73538.1"/>
    </source>
</evidence>
<dbReference type="EMBL" id="LSYS01006902">
    <property type="protein sequence ID" value="OPJ73538.1"/>
    <property type="molecule type" value="Genomic_DNA"/>
</dbReference>
<sequence length="119" mass="13455">MLHWRKEIRSRSLITRVFAAEKVQEMSLITPAISQACGAKNDNSIMFCTQLESEGGEVEPQVSPWQDNFSDGGTLKSWPLLSDDLTGLPKTFRNSRSFALPLSLKGTYFLYCMCMALEW</sequence>